<protein>
    <recommendedName>
        <fullName evidence="2">Integrase SAM-like N-terminal domain-containing protein</fullName>
    </recommendedName>
</protein>
<evidence type="ECO:0000256" key="1">
    <source>
        <dbReference type="ARBA" id="ARBA00023125"/>
    </source>
</evidence>
<dbReference type="PANTHER" id="PTHR35617">
    <property type="entry name" value="PHAGE_INTEGRASE DOMAIN-CONTAINING PROTEIN"/>
    <property type="match status" value="1"/>
</dbReference>
<dbReference type="Pfam" id="PF13495">
    <property type="entry name" value="Phage_int_SAM_4"/>
    <property type="match status" value="1"/>
</dbReference>
<evidence type="ECO:0000313" key="4">
    <source>
        <dbReference type="Proteomes" id="UP000887568"/>
    </source>
</evidence>
<dbReference type="OMA" id="IMASWRR"/>
<sequence>METVRRSFEGRGIPEAATNIIMSSWRQSTQKQYSGFIERWIDFCSKRATNPMHTNAVHIVTYLTELFNVGLSYNSLNVARSALSSFVVLEGDSAVGNHPLISRFLKGAYTQRPPAPRYSSIWDVQVVFDYLHRLSPAGTLSLKDLTLKLAMLIGYSTEKKDSAQTTSGHGAA</sequence>
<feature type="domain" description="Integrase SAM-like N-terminal" evidence="2">
    <location>
        <begin position="23"/>
        <end position="87"/>
    </location>
</feature>
<dbReference type="InterPro" id="IPR004107">
    <property type="entry name" value="Integrase_SAM-like_N"/>
</dbReference>
<dbReference type="Gene3D" id="1.10.150.130">
    <property type="match status" value="1"/>
</dbReference>
<keyword evidence="1" id="KW-0238">DNA-binding</keyword>
<keyword evidence="4" id="KW-1185">Reference proteome</keyword>
<dbReference type="EnsemblMetazoa" id="XM_038201027.1">
    <property type="protein sequence ID" value="XP_038056955.1"/>
    <property type="gene ID" value="LOC119728693"/>
</dbReference>
<proteinExistence type="predicted"/>
<dbReference type="GO" id="GO:0003677">
    <property type="term" value="F:DNA binding"/>
    <property type="evidence" value="ECO:0007669"/>
    <property type="project" value="UniProtKB-KW"/>
</dbReference>
<dbReference type="PANTHER" id="PTHR35617:SF3">
    <property type="entry name" value="CORE-BINDING (CB) DOMAIN-CONTAINING PROTEIN"/>
    <property type="match status" value="1"/>
</dbReference>
<dbReference type="AlphaFoldDB" id="A0A914A041"/>
<dbReference type="RefSeq" id="XP_038056955.1">
    <property type="nucleotide sequence ID" value="XM_038201027.1"/>
</dbReference>
<dbReference type="InterPro" id="IPR010998">
    <property type="entry name" value="Integrase_recombinase_N"/>
</dbReference>
<accession>A0A914A041</accession>
<evidence type="ECO:0000259" key="2">
    <source>
        <dbReference type="Pfam" id="PF13495"/>
    </source>
</evidence>
<dbReference type="SUPFAM" id="SSF47823">
    <property type="entry name" value="lambda integrase-like, N-terminal domain"/>
    <property type="match status" value="1"/>
</dbReference>
<reference evidence="3" key="1">
    <citation type="submission" date="2022-11" db="UniProtKB">
        <authorList>
            <consortium name="EnsemblMetazoa"/>
        </authorList>
    </citation>
    <scope>IDENTIFICATION</scope>
</reference>
<dbReference type="OrthoDB" id="5986938at2759"/>
<evidence type="ECO:0000313" key="3">
    <source>
        <dbReference type="EnsemblMetazoa" id="XP_038056955.1"/>
    </source>
</evidence>
<dbReference type="Proteomes" id="UP000887568">
    <property type="component" value="Unplaced"/>
</dbReference>
<dbReference type="GO" id="GO:0015074">
    <property type="term" value="P:DNA integration"/>
    <property type="evidence" value="ECO:0007669"/>
    <property type="project" value="InterPro"/>
</dbReference>
<dbReference type="GeneID" id="119728693"/>
<organism evidence="3 4">
    <name type="scientific">Patiria miniata</name>
    <name type="common">Bat star</name>
    <name type="synonym">Asterina miniata</name>
    <dbReference type="NCBI Taxonomy" id="46514"/>
    <lineage>
        <taxon>Eukaryota</taxon>
        <taxon>Metazoa</taxon>
        <taxon>Echinodermata</taxon>
        <taxon>Eleutherozoa</taxon>
        <taxon>Asterozoa</taxon>
        <taxon>Asteroidea</taxon>
        <taxon>Valvatacea</taxon>
        <taxon>Valvatida</taxon>
        <taxon>Asterinidae</taxon>
        <taxon>Patiria</taxon>
    </lineage>
</organism>
<name>A0A914A041_PATMI</name>